<protein>
    <submittedName>
        <fullName evidence="1">DUF2752 domain-containing protein</fullName>
    </submittedName>
</protein>
<dbReference type="Proteomes" id="UP001485459">
    <property type="component" value="Chromosome"/>
</dbReference>
<dbReference type="RefSeq" id="WP_341833913.1">
    <property type="nucleotide sequence ID" value="NZ_CP149822.1"/>
</dbReference>
<keyword evidence="2" id="KW-1185">Reference proteome</keyword>
<name>A0ABZ2YGL5_9BACT</name>
<reference evidence="2" key="1">
    <citation type="submission" date="2024-03" db="EMBL/GenBank/DDBJ databases">
        <title>Chitinophaga horti sp. nov., isolated from garden soil.</title>
        <authorList>
            <person name="Lee D.S."/>
            <person name="Han D.M."/>
            <person name="Baek J.H."/>
            <person name="Choi D.G."/>
            <person name="Jeon J.H."/>
            <person name="Jeon C.O."/>
        </authorList>
    </citation>
    <scope>NUCLEOTIDE SEQUENCE [LARGE SCALE GENOMIC DNA]</scope>
    <source>
        <strain evidence="2">GPA1</strain>
    </source>
</reference>
<evidence type="ECO:0000313" key="1">
    <source>
        <dbReference type="EMBL" id="WZN38903.1"/>
    </source>
</evidence>
<proteinExistence type="predicted"/>
<gene>
    <name evidence="1" type="ORF">WJU16_12915</name>
</gene>
<dbReference type="EMBL" id="CP149822">
    <property type="protein sequence ID" value="WZN38903.1"/>
    <property type="molecule type" value="Genomic_DNA"/>
</dbReference>
<sequence>MDPHANLPSLCFWRWIGFESCPGCGLGHSVSHLFHGHWQESWETHKLGAPTIAALLWRIGQLTKIQIHAFRHG</sequence>
<dbReference type="InterPro" id="IPR021215">
    <property type="entry name" value="DUF2752"/>
</dbReference>
<evidence type="ECO:0000313" key="2">
    <source>
        <dbReference type="Proteomes" id="UP001485459"/>
    </source>
</evidence>
<dbReference type="Pfam" id="PF10825">
    <property type="entry name" value="DUF2752"/>
    <property type="match status" value="1"/>
</dbReference>
<accession>A0ABZ2YGL5</accession>
<organism evidence="1 2">
    <name type="scientific">Chitinophaga pollutisoli</name>
    <dbReference type="NCBI Taxonomy" id="3133966"/>
    <lineage>
        <taxon>Bacteria</taxon>
        <taxon>Pseudomonadati</taxon>
        <taxon>Bacteroidota</taxon>
        <taxon>Chitinophagia</taxon>
        <taxon>Chitinophagales</taxon>
        <taxon>Chitinophagaceae</taxon>
        <taxon>Chitinophaga</taxon>
    </lineage>
</organism>